<dbReference type="AlphaFoldDB" id="A0A6M3MC82"/>
<evidence type="ECO:0000313" key="3">
    <source>
        <dbReference type="EMBL" id="QJB02392.1"/>
    </source>
</evidence>
<proteinExistence type="predicted"/>
<organism evidence="3">
    <name type="scientific">viral metagenome</name>
    <dbReference type="NCBI Taxonomy" id="1070528"/>
    <lineage>
        <taxon>unclassified sequences</taxon>
        <taxon>metagenomes</taxon>
        <taxon>organismal metagenomes</taxon>
    </lineage>
</organism>
<dbReference type="InterPro" id="IPR011112">
    <property type="entry name" value="Rho-like_N"/>
</dbReference>
<dbReference type="EMBL" id="MT143682">
    <property type="protein sequence ID" value="QJB00138.1"/>
    <property type="molecule type" value="Genomic_DNA"/>
</dbReference>
<dbReference type="GO" id="GO:0006353">
    <property type="term" value="P:DNA-templated transcription termination"/>
    <property type="evidence" value="ECO:0007669"/>
    <property type="project" value="InterPro"/>
</dbReference>
<reference evidence="3" key="1">
    <citation type="submission" date="2020-03" db="EMBL/GenBank/DDBJ databases">
        <title>The deep terrestrial virosphere.</title>
        <authorList>
            <person name="Holmfeldt K."/>
            <person name="Nilsson E."/>
            <person name="Simone D."/>
            <person name="Lopez-Fernandez M."/>
            <person name="Wu X."/>
            <person name="de Brujin I."/>
            <person name="Lundin D."/>
            <person name="Andersson A."/>
            <person name="Bertilsson S."/>
            <person name="Dopson M."/>
        </authorList>
    </citation>
    <scope>NUCLEOTIDE SEQUENCE</scope>
    <source>
        <strain evidence="2">MM171A00688</strain>
        <strain evidence="3">MM171B01337</strain>
    </source>
</reference>
<dbReference type="EMBL" id="MT143780">
    <property type="protein sequence ID" value="QJB02392.1"/>
    <property type="molecule type" value="Genomic_DNA"/>
</dbReference>
<name>A0A6M3MC82_9ZZZZ</name>
<feature type="domain" description="Rho termination factor-like N-terminal" evidence="1">
    <location>
        <begin position="67"/>
        <end position="108"/>
    </location>
</feature>
<accession>A0A6M3MC82</accession>
<dbReference type="SMART" id="SM00959">
    <property type="entry name" value="Rho_N"/>
    <property type="match status" value="1"/>
</dbReference>
<dbReference type="Pfam" id="PF07498">
    <property type="entry name" value="Rho_N"/>
    <property type="match status" value="1"/>
</dbReference>
<protein>
    <submittedName>
        <fullName evidence="3">Putative Rho termination factor</fullName>
    </submittedName>
</protein>
<evidence type="ECO:0000259" key="1">
    <source>
        <dbReference type="SMART" id="SM00959"/>
    </source>
</evidence>
<gene>
    <name evidence="2" type="ORF">MM171A00688_0021</name>
    <name evidence="3" type="ORF">MM171B01337_0004</name>
</gene>
<evidence type="ECO:0000313" key="2">
    <source>
        <dbReference type="EMBL" id="QJB00138.1"/>
    </source>
</evidence>
<sequence>MIATIRNVGRSRVFPTRAGNIRIPQLSEIRIADAAVVKEIMQNGNLLVDWTDDDGLSIPERGPKKIDYSLYRISELRSIAASLKVPGFFTMRKVDLIKILTEEQKNEK</sequence>